<name>A0A550CZ55_9AGAR</name>
<evidence type="ECO:0000313" key="3">
    <source>
        <dbReference type="Proteomes" id="UP000320762"/>
    </source>
</evidence>
<feature type="region of interest" description="Disordered" evidence="1">
    <location>
        <begin position="1"/>
        <end position="40"/>
    </location>
</feature>
<accession>A0A550CZ55</accession>
<proteinExistence type="predicted"/>
<dbReference type="Proteomes" id="UP000320762">
    <property type="component" value="Unassembled WGS sequence"/>
</dbReference>
<evidence type="ECO:0000313" key="2">
    <source>
        <dbReference type="EMBL" id="TRM70063.1"/>
    </source>
</evidence>
<organism evidence="2 3">
    <name type="scientific">Schizophyllum amplum</name>
    <dbReference type="NCBI Taxonomy" id="97359"/>
    <lineage>
        <taxon>Eukaryota</taxon>
        <taxon>Fungi</taxon>
        <taxon>Dikarya</taxon>
        <taxon>Basidiomycota</taxon>
        <taxon>Agaricomycotina</taxon>
        <taxon>Agaricomycetes</taxon>
        <taxon>Agaricomycetidae</taxon>
        <taxon>Agaricales</taxon>
        <taxon>Schizophyllaceae</taxon>
        <taxon>Schizophyllum</taxon>
    </lineage>
</organism>
<dbReference type="EMBL" id="VDMD01000001">
    <property type="protein sequence ID" value="TRM70063.1"/>
    <property type="molecule type" value="Genomic_DNA"/>
</dbReference>
<comment type="caution">
    <text evidence="2">The sequence shown here is derived from an EMBL/GenBank/DDBJ whole genome shotgun (WGS) entry which is preliminary data.</text>
</comment>
<sequence>MARVPSPAVDHGRRAISPPRKRTRHRVPASPLVRSPSTCPCSSQPTCTPAHAGNAPCPYHARASAGARSRCQNTPLCCPLAAVCTPAMALQLPPSPGIPVMQEPSCALAGCGYRQVCHLSARCECGYRQVCHLSARCESRLSCTRPGCACAHKH</sequence>
<keyword evidence="3" id="KW-1185">Reference proteome</keyword>
<evidence type="ECO:0000256" key="1">
    <source>
        <dbReference type="SAM" id="MobiDB-lite"/>
    </source>
</evidence>
<gene>
    <name evidence="2" type="ORF">BD626DRAFT_476193</name>
</gene>
<protein>
    <submittedName>
        <fullName evidence="2">Uncharacterized protein</fullName>
    </submittedName>
</protein>
<reference evidence="2 3" key="1">
    <citation type="journal article" date="2019" name="New Phytol.">
        <title>Comparative genomics reveals unique wood-decay strategies and fruiting body development in the Schizophyllaceae.</title>
        <authorList>
            <person name="Almasi E."/>
            <person name="Sahu N."/>
            <person name="Krizsan K."/>
            <person name="Balint B."/>
            <person name="Kovacs G.M."/>
            <person name="Kiss B."/>
            <person name="Cseklye J."/>
            <person name="Drula E."/>
            <person name="Henrissat B."/>
            <person name="Nagy I."/>
            <person name="Chovatia M."/>
            <person name="Adam C."/>
            <person name="LaButti K."/>
            <person name="Lipzen A."/>
            <person name="Riley R."/>
            <person name="Grigoriev I.V."/>
            <person name="Nagy L.G."/>
        </authorList>
    </citation>
    <scope>NUCLEOTIDE SEQUENCE [LARGE SCALE GENOMIC DNA]</scope>
    <source>
        <strain evidence="2 3">NL-1724</strain>
    </source>
</reference>
<dbReference type="AlphaFoldDB" id="A0A550CZ55"/>